<evidence type="ECO:0000313" key="2">
    <source>
        <dbReference type="Proteomes" id="UP000239434"/>
    </source>
</evidence>
<dbReference type="Gene3D" id="1.10.10.410">
    <property type="match status" value="1"/>
</dbReference>
<dbReference type="PANTHER" id="PTHR28055">
    <property type="entry name" value="ALTERED INHERITANCE OF MITOCHONDRIA PROTEIN 41, MITOCHONDRIAL"/>
    <property type="match status" value="1"/>
</dbReference>
<dbReference type="SUPFAM" id="SSF89095">
    <property type="entry name" value="GatB/YqeY motif"/>
    <property type="match status" value="1"/>
</dbReference>
<keyword evidence="2" id="KW-1185">Reference proteome</keyword>
<protein>
    <submittedName>
        <fullName evidence="1">Glutamyl-tRNA amidotransferase</fullName>
    </submittedName>
</protein>
<sequence length="150" mass="16669">MLRDEIAQALNTALKAQDKRRISTLRLILAALKDRDIANRTAGKDPVSDDELRVILAKMIKQRKESANVYEEGNRLELAEGERAEIEIIRGFLPQQLCEADVKEACANVVEEVGAGGLRDMGKCMNALKERFPGKMDFSKASGIVKDLLQ</sequence>
<dbReference type="InterPro" id="IPR003789">
    <property type="entry name" value="Asn/Gln_tRNA_amidoTrase-B-like"/>
</dbReference>
<dbReference type="RefSeq" id="WP_105740493.1">
    <property type="nucleotide sequence ID" value="NZ_PVBR01000002.1"/>
</dbReference>
<dbReference type="Pfam" id="PF09424">
    <property type="entry name" value="YqeY"/>
    <property type="match status" value="1"/>
</dbReference>
<dbReference type="InterPro" id="IPR019004">
    <property type="entry name" value="YqeY/Aim41"/>
</dbReference>
<dbReference type="AlphaFoldDB" id="A0A2S9IXL0"/>
<name>A0A2S9IXL0_9HYPH</name>
<reference evidence="1 2" key="1">
    <citation type="submission" date="2018-02" db="EMBL/GenBank/DDBJ databases">
        <title>The draft genome of Phyllobacterium sp. 1N-3.</title>
        <authorList>
            <person name="Liu L."/>
            <person name="Li L."/>
            <person name="Zhang X."/>
            <person name="Wang T."/>
            <person name="Liang L."/>
        </authorList>
    </citation>
    <scope>NUCLEOTIDE SEQUENCE [LARGE SCALE GENOMIC DNA]</scope>
    <source>
        <strain evidence="1 2">1N-3</strain>
    </source>
</reference>
<accession>A0A2S9IXL0</accession>
<dbReference type="InterPro" id="IPR023168">
    <property type="entry name" value="GatB_Yqey_C_2"/>
</dbReference>
<keyword evidence="1" id="KW-0808">Transferase</keyword>
<evidence type="ECO:0000313" key="1">
    <source>
        <dbReference type="EMBL" id="PRD45238.1"/>
    </source>
</evidence>
<dbReference type="EMBL" id="PVBR01000002">
    <property type="protein sequence ID" value="PRD45238.1"/>
    <property type="molecule type" value="Genomic_DNA"/>
</dbReference>
<dbReference type="InterPro" id="IPR042184">
    <property type="entry name" value="YqeY/Aim41_N"/>
</dbReference>
<dbReference type="GO" id="GO:0016884">
    <property type="term" value="F:carbon-nitrogen ligase activity, with glutamine as amido-N-donor"/>
    <property type="evidence" value="ECO:0007669"/>
    <property type="project" value="InterPro"/>
</dbReference>
<comment type="caution">
    <text evidence="1">The sequence shown here is derived from an EMBL/GenBank/DDBJ whole genome shotgun (WGS) entry which is preliminary data.</text>
</comment>
<organism evidence="1 2">
    <name type="scientific">Phyllobacterium phragmitis</name>
    <dbReference type="NCBI Taxonomy" id="2670329"/>
    <lineage>
        <taxon>Bacteria</taxon>
        <taxon>Pseudomonadati</taxon>
        <taxon>Pseudomonadota</taxon>
        <taxon>Alphaproteobacteria</taxon>
        <taxon>Hyphomicrobiales</taxon>
        <taxon>Phyllobacteriaceae</taxon>
        <taxon>Phyllobacterium</taxon>
    </lineage>
</organism>
<gene>
    <name evidence="1" type="ORF">C5748_03215</name>
</gene>
<dbReference type="Proteomes" id="UP000239434">
    <property type="component" value="Unassembled WGS sequence"/>
</dbReference>
<dbReference type="Gene3D" id="1.10.1510.10">
    <property type="entry name" value="Uncharacterised protein YqeY/AIM41 PF09424, N-terminal domain"/>
    <property type="match status" value="1"/>
</dbReference>
<dbReference type="GO" id="GO:0016740">
    <property type="term" value="F:transferase activity"/>
    <property type="evidence" value="ECO:0007669"/>
    <property type="project" value="UniProtKB-KW"/>
</dbReference>
<proteinExistence type="predicted"/>
<dbReference type="PANTHER" id="PTHR28055:SF1">
    <property type="entry name" value="ALTERED INHERITANCE OF MITOCHONDRIA PROTEIN 41, MITOCHONDRIAL"/>
    <property type="match status" value="1"/>
</dbReference>